<dbReference type="OMA" id="ALPDICM"/>
<dbReference type="GO" id="GO:0051603">
    <property type="term" value="P:proteolysis involved in protein catabolic process"/>
    <property type="evidence" value="ECO:0007669"/>
    <property type="project" value="InterPro"/>
</dbReference>
<evidence type="ECO:0000256" key="4">
    <source>
        <dbReference type="ARBA" id="ARBA00022670"/>
    </source>
</evidence>
<proteinExistence type="inferred from homology"/>
<reference evidence="11" key="2">
    <citation type="submission" date="2022-06" db="UniProtKB">
        <authorList>
            <consortium name="EnsemblMetazoa"/>
        </authorList>
    </citation>
    <scope>IDENTIFICATION</scope>
    <source>
        <strain evidence="11">DF5081</strain>
    </source>
</reference>
<keyword evidence="7" id="KW-0788">Thiol protease</keyword>
<evidence type="ECO:0000256" key="6">
    <source>
        <dbReference type="ARBA" id="ARBA00022801"/>
    </source>
</evidence>
<evidence type="ECO:0000256" key="1">
    <source>
        <dbReference type="ARBA" id="ARBA00000810"/>
    </source>
</evidence>
<dbReference type="PRINTS" id="PR00776">
    <property type="entry name" value="HEMOGLOBNASE"/>
</dbReference>
<evidence type="ECO:0000256" key="7">
    <source>
        <dbReference type="ARBA" id="ARBA00022807"/>
    </source>
</evidence>
<dbReference type="Proteomes" id="UP000005237">
    <property type="component" value="Unassembled WGS sequence"/>
</dbReference>
<keyword evidence="4" id="KW-0645">Protease</keyword>
<accession>A0A8R1DXX1</accession>
<evidence type="ECO:0000256" key="2">
    <source>
        <dbReference type="ARBA" id="ARBA00009941"/>
    </source>
</evidence>
<feature type="chain" id="PRO_5035764283" description="legumain" evidence="9">
    <location>
        <begin position="21"/>
        <end position="466"/>
    </location>
</feature>
<dbReference type="CDD" id="cd21115">
    <property type="entry name" value="legumain_C"/>
    <property type="match status" value="1"/>
</dbReference>
<dbReference type="EnsemblMetazoa" id="CJA14574.1">
    <property type="protein sequence ID" value="CJA14574.1"/>
    <property type="gene ID" value="WBGene00133778"/>
</dbReference>
<dbReference type="AlphaFoldDB" id="A0A8R1DXX1"/>
<feature type="domain" description="Legumain prodomain" evidence="10">
    <location>
        <begin position="355"/>
        <end position="437"/>
    </location>
</feature>
<keyword evidence="12" id="KW-1185">Reference proteome</keyword>
<dbReference type="InterPro" id="IPR046427">
    <property type="entry name" value="Legumain_prodom_sf"/>
</dbReference>
<dbReference type="PIRSF" id="PIRSF019663">
    <property type="entry name" value="Legumain"/>
    <property type="match status" value="1"/>
</dbReference>
<dbReference type="FunFam" id="3.40.50.1460:FF:000006">
    <property type="entry name" value="Legumain"/>
    <property type="match status" value="1"/>
</dbReference>
<dbReference type="Pfam" id="PF01650">
    <property type="entry name" value="Peptidase_C13"/>
    <property type="match status" value="1"/>
</dbReference>
<dbReference type="InterPro" id="IPR043577">
    <property type="entry name" value="AE"/>
</dbReference>
<dbReference type="PANTHER" id="PTHR12000:SF42">
    <property type="entry name" value="LEGUMAIN"/>
    <property type="match status" value="1"/>
</dbReference>
<sequence>MKLALLLFFALSTIFCSLEAVRYHPRRGLAAAAAGRHRKLKYHDEGEAFVVLVSGSNGWYNYRHQADVAHAYHTLRNHGIPEENIITLMYDDIANNQLNPYKGKLFNRPHGKDLYKGLKIDYKGSSVTPENFLNILQGNASAIDGGNGRVLETNENDRIFIYFTDHGSVGMISFPDGILTVKQLNDALISLHKNKKYQQLVFYLEACESGSMFESVLRDDMDIYAITAANGHESSWGTFCENDMNLPCLGDLFSVNWMTDSDGEDLTTETLEFQYELVKKETNLSHVLQFGDKDIAKEAVALFQGDKEDREYTEDYELAASQSTNWPARDIELNHLTSMLKKTNDYGAANKLELKIQKIKETRRAIKRNVHMIVEKMFDGESEDLISRVLTQTRPVLDLRCHHITVNLFKKYCIDFNRYEYAMKYVKVLNNMCLHRRVEEIILALPDICLDVNIEDEVSEQMGYFF</sequence>
<evidence type="ECO:0000256" key="9">
    <source>
        <dbReference type="SAM" id="SignalP"/>
    </source>
</evidence>
<dbReference type="Gene3D" id="3.40.50.1460">
    <property type="match status" value="1"/>
</dbReference>
<dbReference type="Pfam" id="PF20985">
    <property type="entry name" value="Legum_prodom"/>
    <property type="match status" value="1"/>
</dbReference>
<keyword evidence="5 9" id="KW-0732">Signal</keyword>
<name>A0A8R1DXX1_CAEJA</name>
<organism evidence="11 12">
    <name type="scientific">Caenorhabditis japonica</name>
    <dbReference type="NCBI Taxonomy" id="281687"/>
    <lineage>
        <taxon>Eukaryota</taxon>
        <taxon>Metazoa</taxon>
        <taxon>Ecdysozoa</taxon>
        <taxon>Nematoda</taxon>
        <taxon>Chromadorea</taxon>
        <taxon>Rhabditida</taxon>
        <taxon>Rhabditina</taxon>
        <taxon>Rhabditomorpha</taxon>
        <taxon>Rhabditoidea</taxon>
        <taxon>Rhabditidae</taxon>
        <taxon>Peloderinae</taxon>
        <taxon>Caenorhabditis</taxon>
    </lineage>
</organism>
<comment type="catalytic activity">
    <reaction evidence="1">
        <text>Hydrolysis of proteins and small molecule substrates at -Asn-|-Xaa- bonds.</text>
        <dbReference type="EC" id="3.4.22.34"/>
    </reaction>
</comment>
<dbReference type="GO" id="GO:0005773">
    <property type="term" value="C:vacuole"/>
    <property type="evidence" value="ECO:0007669"/>
    <property type="project" value="GOC"/>
</dbReference>
<evidence type="ECO:0000256" key="3">
    <source>
        <dbReference type="ARBA" id="ARBA00012628"/>
    </source>
</evidence>
<evidence type="ECO:0000259" key="10">
    <source>
        <dbReference type="Pfam" id="PF20985"/>
    </source>
</evidence>
<evidence type="ECO:0000313" key="11">
    <source>
        <dbReference type="EnsemblMetazoa" id="CJA14574.1"/>
    </source>
</evidence>
<dbReference type="Gene3D" id="1.10.132.130">
    <property type="match status" value="1"/>
</dbReference>
<dbReference type="GO" id="GO:0004197">
    <property type="term" value="F:cysteine-type endopeptidase activity"/>
    <property type="evidence" value="ECO:0007669"/>
    <property type="project" value="UniProtKB-EC"/>
</dbReference>
<comment type="similarity">
    <text evidence="2">Belongs to the peptidase C13 family.</text>
</comment>
<feature type="active site" description="Nucleophile" evidence="8">
    <location>
        <position position="207"/>
    </location>
</feature>
<dbReference type="InterPro" id="IPR048501">
    <property type="entry name" value="Legum_prodom"/>
</dbReference>
<reference evidence="12" key="1">
    <citation type="submission" date="2010-08" db="EMBL/GenBank/DDBJ databases">
        <authorList>
            <consortium name="Caenorhabditis japonica Sequencing Consortium"/>
            <person name="Wilson R.K."/>
        </authorList>
    </citation>
    <scope>NUCLEOTIDE SEQUENCE [LARGE SCALE GENOMIC DNA]</scope>
    <source>
        <strain evidence="12">DF5081</strain>
    </source>
</reference>
<protein>
    <recommendedName>
        <fullName evidence="3">legumain</fullName>
        <ecNumber evidence="3">3.4.22.34</ecNumber>
    </recommendedName>
</protein>
<feature type="active site" evidence="8">
    <location>
        <position position="166"/>
    </location>
</feature>
<evidence type="ECO:0000256" key="5">
    <source>
        <dbReference type="ARBA" id="ARBA00022729"/>
    </source>
</evidence>
<evidence type="ECO:0000313" key="12">
    <source>
        <dbReference type="Proteomes" id="UP000005237"/>
    </source>
</evidence>
<dbReference type="InterPro" id="IPR001096">
    <property type="entry name" value="Peptidase_C13"/>
</dbReference>
<evidence type="ECO:0000256" key="8">
    <source>
        <dbReference type="PIRSR" id="PIRSR019663-1"/>
    </source>
</evidence>
<dbReference type="FunFam" id="1.10.132.130:FF:000001">
    <property type="entry name" value="Vacuolar-processing enzyme beta-isozyme"/>
    <property type="match status" value="1"/>
</dbReference>
<dbReference type="PANTHER" id="PTHR12000">
    <property type="entry name" value="HEMOGLOBINASE FAMILY MEMBER"/>
    <property type="match status" value="1"/>
</dbReference>
<dbReference type="GO" id="GO:0006624">
    <property type="term" value="P:vacuolar protein processing"/>
    <property type="evidence" value="ECO:0007669"/>
    <property type="project" value="TreeGrafter"/>
</dbReference>
<dbReference type="EC" id="3.4.22.34" evidence="3"/>
<feature type="signal peptide" evidence="9">
    <location>
        <begin position="1"/>
        <end position="20"/>
    </location>
</feature>
<keyword evidence="6" id="KW-0378">Hydrolase</keyword>
<dbReference type="PIRSF" id="PIRSF500139">
    <property type="entry name" value="AE"/>
    <property type="match status" value="1"/>
</dbReference>